<evidence type="ECO:0000313" key="3">
    <source>
        <dbReference type="Proteomes" id="UP000053732"/>
    </source>
</evidence>
<gene>
    <name evidence="2" type="ORF">PCAMFM013_S002g000529</name>
</gene>
<evidence type="ECO:0000313" key="2">
    <source>
        <dbReference type="EMBL" id="CRL18659.1"/>
    </source>
</evidence>
<feature type="signal peptide" evidence="1">
    <location>
        <begin position="1"/>
        <end position="23"/>
    </location>
</feature>
<evidence type="ECO:0000256" key="1">
    <source>
        <dbReference type="SAM" id="SignalP"/>
    </source>
</evidence>
<proteinExistence type="predicted"/>
<dbReference type="Proteomes" id="UP000053732">
    <property type="component" value="Unassembled WGS sequence"/>
</dbReference>
<dbReference type="EMBL" id="HG793135">
    <property type="protein sequence ID" value="CRL18659.1"/>
    <property type="molecule type" value="Genomic_DNA"/>
</dbReference>
<accession>A0A0G4NXI8</accession>
<organism evidence="2 3">
    <name type="scientific">Penicillium camemberti (strain FM 013)</name>
    <dbReference type="NCBI Taxonomy" id="1429867"/>
    <lineage>
        <taxon>Eukaryota</taxon>
        <taxon>Fungi</taxon>
        <taxon>Dikarya</taxon>
        <taxon>Ascomycota</taxon>
        <taxon>Pezizomycotina</taxon>
        <taxon>Eurotiomycetes</taxon>
        <taxon>Eurotiomycetidae</taxon>
        <taxon>Eurotiales</taxon>
        <taxon>Aspergillaceae</taxon>
        <taxon>Penicillium</taxon>
    </lineage>
</organism>
<feature type="chain" id="PRO_5005194861" evidence="1">
    <location>
        <begin position="24"/>
        <end position="76"/>
    </location>
</feature>
<sequence length="76" mass="8755">MYIFDSVPMVLVMIMFYVWHSSQVRVSLDSQQEPLDDGSFLLTDGLENIIRHIKRVGSTYVKYDSDFCCSKESALV</sequence>
<protein>
    <submittedName>
        <fullName evidence="2">Str. FM013</fullName>
    </submittedName>
</protein>
<keyword evidence="3" id="KW-1185">Reference proteome</keyword>
<reference evidence="2 3" key="1">
    <citation type="journal article" date="2014" name="Nat. Commun.">
        <title>Multiple recent horizontal transfers of a large genomic region in cheese making fungi.</title>
        <authorList>
            <person name="Cheeseman K."/>
            <person name="Ropars J."/>
            <person name="Renault P."/>
            <person name="Dupont J."/>
            <person name="Gouzy J."/>
            <person name="Branca A."/>
            <person name="Abraham A.L."/>
            <person name="Ceppi M."/>
            <person name="Conseiller E."/>
            <person name="Debuchy R."/>
            <person name="Malagnac F."/>
            <person name="Goarin A."/>
            <person name="Silar P."/>
            <person name="Lacoste S."/>
            <person name="Sallet E."/>
            <person name="Bensimon A."/>
            <person name="Giraud T."/>
            <person name="Brygoo Y."/>
        </authorList>
    </citation>
    <scope>NUCLEOTIDE SEQUENCE [LARGE SCALE GENOMIC DNA]</scope>
    <source>
        <strain evidence="3">FM 013</strain>
    </source>
</reference>
<dbReference type="AlphaFoldDB" id="A0A0G4NXI8"/>
<keyword evidence="1" id="KW-0732">Signal</keyword>
<name>A0A0G4NXI8_PENC3</name>